<proteinExistence type="predicted"/>
<dbReference type="EMBL" id="AP023355">
    <property type="protein sequence ID" value="BCJ37165.1"/>
    <property type="molecule type" value="Genomic_DNA"/>
</dbReference>
<gene>
    <name evidence="4" type="ORF">Athai_46680</name>
</gene>
<evidence type="ECO:0000259" key="3">
    <source>
        <dbReference type="Pfam" id="PF07510"/>
    </source>
</evidence>
<feature type="compositionally biased region" description="Polar residues" evidence="1">
    <location>
        <begin position="52"/>
        <end position="62"/>
    </location>
</feature>
<feature type="compositionally biased region" description="Low complexity" evidence="1">
    <location>
        <begin position="65"/>
        <end position="90"/>
    </location>
</feature>
<accession>A0A7R7DSS1</accession>
<feature type="region of interest" description="Disordered" evidence="1">
    <location>
        <begin position="52"/>
        <end position="130"/>
    </location>
</feature>
<feature type="compositionally biased region" description="Pro residues" evidence="1">
    <location>
        <begin position="106"/>
        <end position="116"/>
    </location>
</feature>
<dbReference type="KEGG" id="atl:Athai_46680"/>
<evidence type="ECO:0000313" key="4">
    <source>
        <dbReference type="EMBL" id="BCJ37165.1"/>
    </source>
</evidence>
<keyword evidence="5" id="KW-1185">Reference proteome</keyword>
<keyword evidence="2" id="KW-0812">Transmembrane</keyword>
<evidence type="ECO:0000256" key="2">
    <source>
        <dbReference type="SAM" id="Phobius"/>
    </source>
</evidence>
<sequence>MTIPVGAPMPPPKKRHGIFHRILVIVGIVLGSAFVLFVTLGILGATGVLPTADTSASPTPARTQAAGHGSSAAPSHSPTPAAAPHHGPTSAAPPSPSSTPAVLPSTAPPGTAPPAAAPTAGPQNGDGTGTAASAALAELAKLPVKPAAPMAGYSRDQFGHGWIDTDHNGCDTRNDILRRDLSGVVAKAGTHGCVVAGGVLNDHYTGTTITFHRGETTSTAVEIDHLVALADAWRTGAQDMSTAQREQLANDPIELLAVSGPANESKGDQDASQWLPSNNAFDCTYVADQITIKATYGLWITSAEHDAMASTLRDCGGVAPRPRTTTVAPPPPPATTHGPPPDTPQAPPTHSTDNGDGSTDDGGGASVVHPGAFCSPEGAVGITDRGTPMRCTSKNGDQPRWRSAG</sequence>
<reference evidence="4 5" key="1">
    <citation type="submission" date="2020-08" db="EMBL/GenBank/DDBJ databases">
        <title>Whole genome shotgun sequence of Actinocatenispora thailandica NBRC 105041.</title>
        <authorList>
            <person name="Komaki H."/>
            <person name="Tamura T."/>
        </authorList>
    </citation>
    <scope>NUCLEOTIDE SEQUENCE [LARGE SCALE GENOMIC DNA]</scope>
    <source>
        <strain evidence="4 5">NBRC 105041</strain>
    </source>
</reference>
<dbReference type="Pfam" id="PF07510">
    <property type="entry name" value="GmrSD_C"/>
    <property type="match status" value="1"/>
</dbReference>
<name>A0A7R7DSS1_9ACTN</name>
<dbReference type="Proteomes" id="UP000611640">
    <property type="component" value="Chromosome"/>
</dbReference>
<keyword evidence="2" id="KW-0472">Membrane</keyword>
<organism evidence="4 5">
    <name type="scientific">Actinocatenispora thailandica</name>
    <dbReference type="NCBI Taxonomy" id="227318"/>
    <lineage>
        <taxon>Bacteria</taxon>
        <taxon>Bacillati</taxon>
        <taxon>Actinomycetota</taxon>
        <taxon>Actinomycetes</taxon>
        <taxon>Micromonosporales</taxon>
        <taxon>Micromonosporaceae</taxon>
        <taxon>Actinocatenispora</taxon>
    </lineage>
</organism>
<evidence type="ECO:0000313" key="5">
    <source>
        <dbReference type="Proteomes" id="UP000611640"/>
    </source>
</evidence>
<dbReference type="InterPro" id="IPR011089">
    <property type="entry name" value="GmrSD_C"/>
</dbReference>
<feature type="domain" description="GmrSD restriction endonucleases C-terminal" evidence="3">
    <location>
        <begin position="171"/>
        <end position="309"/>
    </location>
</feature>
<keyword evidence="2" id="KW-1133">Transmembrane helix</keyword>
<feature type="region of interest" description="Disordered" evidence="1">
    <location>
        <begin position="314"/>
        <end position="405"/>
    </location>
</feature>
<dbReference type="AlphaFoldDB" id="A0A7R7DSS1"/>
<feature type="compositionally biased region" description="Pro residues" evidence="1">
    <location>
        <begin position="328"/>
        <end position="347"/>
    </location>
</feature>
<protein>
    <recommendedName>
        <fullName evidence="3">GmrSD restriction endonucleases C-terminal domain-containing protein</fullName>
    </recommendedName>
</protein>
<dbReference type="PANTHER" id="PTHR24094">
    <property type="entry name" value="SECRETED PROTEIN"/>
    <property type="match status" value="1"/>
</dbReference>
<evidence type="ECO:0000256" key="1">
    <source>
        <dbReference type="SAM" id="MobiDB-lite"/>
    </source>
</evidence>
<dbReference type="PANTHER" id="PTHR24094:SF15">
    <property type="entry name" value="AMP-DEPENDENT SYNTHETASE_LIGASE DOMAIN-CONTAINING PROTEIN-RELATED"/>
    <property type="match status" value="1"/>
</dbReference>
<feature type="transmembrane region" description="Helical" evidence="2">
    <location>
        <begin position="22"/>
        <end position="49"/>
    </location>
</feature>